<sequence>MEGSLSLVLALMLDEASSSFNRDHGRISISGACFDVGRGIIPVQQERTYYKTLHGTCITKALKKPTPRKVGIFDVDTEKGMQLDSWQLLTEKEGE</sequence>
<protein>
    <recommendedName>
        <fullName evidence="3">Xylanase inhibitor N-terminal domain-containing protein</fullName>
    </recommendedName>
</protein>
<evidence type="ECO:0000313" key="1">
    <source>
        <dbReference type="EMBL" id="KAF3495791.1"/>
    </source>
</evidence>
<dbReference type="Proteomes" id="UP000266723">
    <property type="component" value="Unassembled WGS sequence"/>
</dbReference>
<name>A0ABQ7ADN8_BRACR</name>
<proteinExistence type="predicted"/>
<evidence type="ECO:0008006" key="3">
    <source>
        <dbReference type="Google" id="ProtNLM"/>
    </source>
</evidence>
<keyword evidence="2" id="KW-1185">Reference proteome</keyword>
<comment type="caution">
    <text evidence="1">The sequence shown here is derived from an EMBL/GenBank/DDBJ whole genome shotgun (WGS) entry which is preliminary data.</text>
</comment>
<gene>
    <name evidence="1" type="ORF">DY000_02056461</name>
</gene>
<evidence type="ECO:0000313" key="2">
    <source>
        <dbReference type="Proteomes" id="UP000266723"/>
    </source>
</evidence>
<dbReference type="EMBL" id="QGKV02002055">
    <property type="protein sequence ID" value="KAF3495791.1"/>
    <property type="molecule type" value="Genomic_DNA"/>
</dbReference>
<organism evidence="1 2">
    <name type="scientific">Brassica cretica</name>
    <name type="common">Mustard</name>
    <dbReference type="NCBI Taxonomy" id="69181"/>
    <lineage>
        <taxon>Eukaryota</taxon>
        <taxon>Viridiplantae</taxon>
        <taxon>Streptophyta</taxon>
        <taxon>Embryophyta</taxon>
        <taxon>Tracheophyta</taxon>
        <taxon>Spermatophyta</taxon>
        <taxon>Magnoliopsida</taxon>
        <taxon>eudicotyledons</taxon>
        <taxon>Gunneridae</taxon>
        <taxon>Pentapetalae</taxon>
        <taxon>rosids</taxon>
        <taxon>malvids</taxon>
        <taxon>Brassicales</taxon>
        <taxon>Brassicaceae</taxon>
        <taxon>Brassiceae</taxon>
        <taxon>Brassica</taxon>
    </lineage>
</organism>
<reference evidence="1 2" key="1">
    <citation type="journal article" date="2020" name="BMC Genomics">
        <title>Intraspecific diversification of the crop wild relative Brassica cretica Lam. using demographic model selection.</title>
        <authorList>
            <person name="Kioukis A."/>
            <person name="Michalopoulou V.A."/>
            <person name="Briers L."/>
            <person name="Pirintsos S."/>
            <person name="Studholme D.J."/>
            <person name="Pavlidis P."/>
            <person name="Sarris P.F."/>
        </authorList>
    </citation>
    <scope>NUCLEOTIDE SEQUENCE [LARGE SCALE GENOMIC DNA]</scope>
    <source>
        <strain evidence="2">cv. PFS-1207/04</strain>
    </source>
</reference>
<accession>A0ABQ7ADN8</accession>